<keyword evidence="7" id="KW-0808">Transferase</keyword>
<keyword evidence="7" id="KW-0032">Aminotransferase</keyword>
<dbReference type="GO" id="GO:0008483">
    <property type="term" value="F:transaminase activity"/>
    <property type="evidence" value="ECO:0007669"/>
    <property type="project" value="UniProtKB-KW"/>
</dbReference>
<dbReference type="InterPro" id="IPR051446">
    <property type="entry name" value="HTH_trans_reg/aminotransferase"/>
</dbReference>
<dbReference type="Pfam" id="PF00392">
    <property type="entry name" value="GntR"/>
    <property type="match status" value="1"/>
</dbReference>
<dbReference type="GO" id="GO:0030170">
    <property type="term" value="F:pyridoxal phosphate binding"/>
    <property type="evidence" value="ECO:0007669"/>
    <property type="project" value="InterPro"/>
</dbReference>
<dbReference type="Proteomes" id="UP000640485">
    <property type="component" value="Unassembled WGS sequence"/>
</dbReference>
<evidence type="ECO:0000259" key="6">
    <source>
        <dbReference type="PROSITE" id="PS50949"/>
    </source>
</evidence>
<sequence>MSKASVITDELKAQILAGRFHPGARLPSIREAARLHGVSKNTMAEVYERLAARGLIEPRAGSGMYVTGSRPPPEPVEAPHIEEAISIVSLLRAQLDQNYVLRPGDGRPPPDWMEGVELRRISSRASASRAVDAHGYGSPWGLRPLREWLVRSLAERGIQTGVDGVMLTHGVNHGLDLIIRHHLKPGDTVFVESPGYYPLFAKLALAQVQVVAITRGQDGPDLDEMEAALTRIKPRMFFIQSQAHNPTGTSLSASHAFRLMRLAEAHDFLLVEDDVFADMLPANLPRLAAFGLRDRVLYLGSFSKTLSASLRCGYICGAPGQIADFVNLKMITMVSSSGQVEQMVLDCVSRGQYARHLRKLVARVKASQTASLRALTEAGFAPIVPGSLGFYIWLPLPIETDEEALTAAAFRKGIFLAPSSVFYPERAVIRPPAMRVNVAYGAEEKLIALLRG</sequence>
<organism evidence="7 8">
    <name type="scientific">Paracoccus caeni</name>
    <dbReference type="NCBI Taxonomy" id="657651"/>
    <lineage>
        <taxon>Bacteria</taxon>
        <taxon>Pseudomonadati</taxon>
        <taxon>Pseudomonadota</taxon>
        <taxon>Alphaproteobacteria</taxon>
        <taxon>Rhodobacterales</taxon>
        <taxon>Paracoccaceae</taxon>
        <taxon>Paracoccus</taxon>
    </lineage>
</organism>
<dbReference type="InterPro" id="IPR015424">
    <property type="entry name" value="PyrdxlP-dep_Trfase"/>
</dbReference>
<dbReference type="SMART" id="SM00345">
    <property type="entry name" value="HTH_GNTR"/>
    <property type="match status" value="1"/>
</dbReference>
<evidence type="ECO:0000313" key="7">
    <source>
        <dbReference type="EMBL" id="MBK4216892.1"/>
    </source>
</evidence>
<dbReference type="PANTHER" id="PTHR46577:SF2">
    <property type="entry name" value="TRANSCRIPTIONAL REGULATORY PROTEIN"/>
    <property type="match status" value="1"/>
</dbReference>
<evidence type="ECO:0000256" key="5">
    <source>
        <dbReference type="ARBA" id="ARBA00023163"/>
    </source>
</evidence>
<dbReference type="InterPro" id="IPR036390">
    <property type="entry name" value="WH_DNA-bd_sf"/>
</dbReference>
<dbReference type="Gene3D" id="1.10.10.10">
    <property type="entry name" value="Winged helix-like DNA-binding domain superfamily/Winged helix DNA-binding domain"/>
    <property type="match status" value="1"/>
</dbReference>
<comment type="similarity">
    <text evidence="1">In the C-terminal section; belongs to the class-I pyridoxal-phosphate-dependent aminotransferase family.</text>
</comment>
<evidence type="ECO:0000256" key="1">
    <source>
        <dbReference type="ARBA" id="ARBA00005384"/>
    </source>
</evidence>
<dbReference type="InterPro" id="IPR004839">
    <property type="entry name" value="Aminotransferase_I/II_large"/>
</dbReference>
<dbReference type="Gene3D" id="3.40.640.10">
    <property type="entry name" value="Type I PLP-dependent aspartate aminotransferase-like (Major domain)"/>
    <property type="match status" value="1"/>
</dbReference>
<dbReference type="EMBL" id="JAEPRQ010000004">
    <property type="protein sequence ID" value="MBK4216892.1"/>
    <property type="molecule type" value="Genomic_DNA"/>
</dbReference>
<dbReference type="CDD" id="cd07377">
    <property type="entry name" value="WHTH_GntR"/>
    <property type="match status" value="1"/>
</dbReference>
<dbReference type="GO" id="GO:0003677">
    <property type="term" value="F:DNA binding"/>
    <property type="evidence" value="ECO:0007669"/>
    <property type="project" value="UniProtKB-KW"/>
</dbReference>
<protein>
    <submittedName>
        <fullName evidence="7">PLP-dependent aminotransferase family protein</fullName>
    </submittedName>
</protein>
<dbReference type="SUPFAM" id="SSF46785">
    <property type="entry name" value="Winged helix' DNA-binding domain"/>
    <property type="match status" value="1"/>
</dbReference>
<gene>
    <name evidence="7" type="ORF">JJJ17_13215</name>
</gene>
<dbReference type="AlphaFoldDB" id="A0A934SKD0"/>
<keyword evidence="4" id="KW-0238">DNA-binding</keyword>
<proteinExistence type="inferred from homology"/>
<dbReference type="InterPro" id="IPR015421">
    <property type="entry name" value="PyrdxlP-dep_Trfase_major"/>
</dbReference>
<reference evidence="7" key="1">
    <citation type="submission" date="2021-01" db="EMBL/GenBank/DDBJ databases">
        <title>Paracoccus amoyensis sp. nov., isolated from the surface seawater along the coast of Xiamen Island, China.</title>
        <authorList>
            <person name="Lyu L."/>
        </authorList>
    </citation>
    <scope>NUCLEOTIDE SEQUENCE</scope>
    <source>
        <strain evidence="7">MJ17</strain>
    </source>
</reference>
<name>A0A934SKD0_9RHOB</name>
<dbReference type="InterPro" id="IPR015422">
    <property type="entry name" value="PyrdxlP-dep_Trfase_small"/>
</dbReference>
<comment type="caution">
    <text evidence="7">The sequence shown here is derived from an EMBL/GenBank/DDBJ whole genome shotgun (WGS) entry which is preliminary data.</text>
</comment>
<dbReference type="PANTHER" id="PTHR46577">
    <property type="entry name" value="HTH-TYPE TRANSCRIPTIONAL REGULATORY PROTEIN GABR"/>
    <property type="match status" value="1"/>
</dbReference>
<dbReference type="CDD" id="cd00609">
    <property type="entry name" value="AAT_like"/>
    <property type="match status" value="1"/>
</dbReference>
<keyword evidence="3" id="KW-0805">Transcription regulation</keyword>
<dbReference type="Pfam" id="PF00155">
    <property type="entry name" value="Aminotran_1_2"/>
    <property type="match status" value="1"/>
</dbReference>
<feature type="domain" description="HTH gntR-type" evidence="6">
    <location>
        <begin position="1"/>
        <end position="69"/>
    </location>
</feature>
<dbReference type="GO" id="GO:0003700">
    <property type="term" value="F:DNA-binding transcription factor activity"/>
    <property type="evidence" value="ECO:0007669"/>
    <property type="project" value="InterPro"/>
</dbReference>
<keyword evidence="8" id="KW-1185">Reference proteome</keyword>
<dbReference type="InterPro" id="IPR000524">
    <property type="entry name" value="Tscrpt_reg_HTH_GntR"/>
</dbReference>
<evidence type="ECO:0000256" key="4">
    <source>
        <dbReference type="ARBA" id="ARBA00023125"/>
    </source>
</evidence>
<keyword evidence="5" id="KW-0804">Transcription</keyword>
<evidence type="ECO:0000256" key="3">
    <source>
        <dbReference type="ARBA" id="ARBA00023015"/>
    </source>
</evidence>
<dbReference type="PROSITE" id="PS50949">
    <property type="entry name" value="HTH_GNTR"/>
    <property type="match status" value="1"/>
</dbReference>
<evidence type="ECO:0000256" key="2">
    <source>
        <dbReference type="ARBA" id="ARBA00022898"/>
    </source>
</evidence>
<dbReference type="InterPro" id="IPR036388">
    <property type="entry name" value="WH-like_DNA-bd_sf"/>
</dbReference>
<accession>A0A934SKD0</accession>
<keyword evidence="2" id="KW-0663">Pyridoxal phosphate</keyword>
<dbReference type="RefSeq" id="WP_200687227.1">
    <property type="nucleotide sequence ID" value="NZ_JAEPRQ010000004.1"/>
</dbReference>
<dbReference type="SUPFAM" id="SSF53383">
    <property type="entry name" value="PLP-dependent transferases"/>
    <property type="match status" value="1"/>
</dbReference>
<evidence type="ECO:0000313" key="8">
    <source>
        <dbReference type="Proteomes" id="UP000640485"/>
    </source>
</evidence>
<dbReference type="Gene3D" id="3.90.1150.10">
    <property type="entry name" value="Aspartate Aminotransferase, domain 1"/>
    <property type="match status" value="1"/>
</dbReference>